<evidence type="ECO:0000313" key="1">
    <source>
        <dbReference type="EMBL" id="AYG94283.1"/>
    </source>
</evidence>
<dbReference type="EMBL" id="CP032707">
    <property type="protein sequence ID" value="AYG94283.1"/>
    <property type="molecule type" value="Genomic_DNA"/>
</dbReference>
<dbReference type="Gene3D" id="3.90.550.10">
    <property type="entry name" value="Spore Coat Polysaccharide Biosynthesis Protein SpsA, Chain A"/>
    <property type="match status" value="1"/>
</dbReference>
<evidence type="ECO:0000313" key="2">
    <source>
        <dbReference type="Proteomes" id="UP000276984"/>
    </source>
</evidence>
<dbReference type="AlphaFoldDB" id="A0A494RGQ2"/>
<organism evidence="1 2">
    <name type="scientific">Brevundimonas naejangsanensis</name>
    <dbReference type="NCBI Taxonomy" id="588932"/>
    <lineage>
        <taxon>Bacteria</taxon>
        <taxon>Pseudomonadati</taxon>
        <taxon>Pseudomonadota</taxon>
        <taxon>Alphaproteobacteria</taxon>
        <taxon>Caulobacterales</taxon>
        <taxon>Caulobacteraceae</taxon>
        <taxon>Brevundimonas</taxon>
    </lineage>
</organism>
<dbReference type="Proteomes" id="UP000276984">
    <property type="component" value="Chromosome"/>
</dbReference>
<dbReference type="OrthoDB" id="6653642at2"/>
<name>A0A494RGQ2_9CAUL</name>
<dbReference type="SUPFAM" id="SSF53448">
    <property type="entry name" value="Nucleotide-diphospho-sugar transferases"/>
    <property type="match status" value="1"/>
</dbReference>
<reference evidence="1 2" key="1">
    <citation type="submission" date="2018-10" db="EMBL/GenBank/DDBJ databases">
        <title>Complete genome sequence of Brevundimonas naejangsanensis BRV3.</title>
        <authorList>
            <person name="Berrios L."/>
            <person name="Ely B."/>
        </authorList>
    </citation>
    <scope>NUCLEOTIDE SEQUENCE [LARGE SCALE GENOMIC DNA]</scope>
    <source>
        <strain evidence="1 2">BRV3</strain>
    </source>
</reference>
<protein>
    <submittedName>
        <fullName evidence="1">Uncharacterized protein</fullName>
    </submittedName>
</protein>
<dbReference type="InterPro" id="IPR029044">
    <property type="entry name" value="Nucleotide-diphossugar_trans"/>
</dbReference>
<gene>
    <name evidence="1" type="ORF">D8I30_03090</name>
</gene>
<sequence length="603" mass="66782">MISVLVYGRNDDYGAKLQRRAALSLNSIAEALTQPDDEIVFVDYNTADEFITFPEAIDDTLTEAARRRLRVVRVRPAFHERRVAADAPAVIESIARNIGLRRTNPANRWVLSTNPDVLMISSGTELADALVQVRDGYYGAPRHELPRFMWEQLRRTQPRQAADQVRAWCDRLPLRETVLHHDPDIGFDAPGDFQLAPRADFFAIGGFDERMQRAWHVDSNLAVRMAARLGAPSRLAGGPAVFHCEHTSGTQAKHAAQRQEDSWERFVERAADDPWSDPHWGAPEQDFEIIDLNARPARGLASMLADAAGEADSRAMSDVVYGPATYGQLPRHRLHAALFLIDRLLNADRGARLGWIGGDADNREFVSRLLVEAGFQPLTGAAEAAEALIIDAPSSRDEAGADAAFWTRLGEWIKGEAARLAQGLAPRPVLGLNAVHCDFETFLRRHFEVTLAPATTRLRPARLAPGALASEALLEALTPGPAGRRRDGTFDIVKGEEGYVFYGPYLKRLPGAHRLHVDLRIDGPRLMGRRRDERALVLEVCAGEQVFATEGLAFHRGERRVTLEFDLPAQHLAPAAPPLEVRLWSQGLCDGEVRAVILERADA</sequence>
<accession>A0A494RGQ2</accession>
<keyword evidence="2" id="KW-1185">Reference proteome</keyword>
<proteinExistence type="predicted"/>
<dbReference type="RefSeq" id="WP_121481440.1">
    <property type="nucleotide sequence ID" value="NZ_CP032707.1"/>
</dbReference>